<reference evidence="11" key="1">
    <citation type="submission" date="2024-03" db="EMBL/GenBank/DDBJ databases">
        <title>Chitinophaga horti sp. nov., isolated from garden soil.</title>
        <authorList>
            <person name="Lee D.S."/>
            <person name="Han D.M."/>
            <person name="Baek J.H."/>
            <person name="Choi D.G."/>
            <person name="Jeon J.H."/>
            <person name="Jeon C.O."/>
        </authorList>
    </citation>
    <scope>NUCLEOTIDE SEQUENCE [LARGE SCALE GENOMIC DNA]</scope>
    <source>
        <strain evidence="11">GPA1</strain>
    </source>
</reference>
<dbReference type="SUPFAM" id="SSF55307">
    <property type="entry name" value="Tubulin C-terminal domain-like"/>
    <property type="match status" value="1"/>
</dbReference>
<feature type="domain" description="Tubulin/FtsZ GTPase" evidence="8">
    <location>
        <begin position="13"/>
        <end position="205"/>
    </location>
</feature>
<dbReference type="NCBIfam" id="TIGR00065">
    <property type="entry name" value="ftsZ"/>
    <property type="match status" value="1"/>
</dbReference>
<evidence type="ECO:0000256" key="1">
    <source>
        <dbReference type="ARBA" id="ARBA00009690"/>
    </source>
</evidence>
<feature type="compositionally biased region" description="Polar residues" evidence="7">
    <location>
        <begin position="399"/>
        <end position="412"/>
    </location>
</feature>
<evidence type="ECO:0000256" key="6">
    <source>
        <dbReference type="RuleBase" id="RU000631"/>
    </source>
</evidence>
<keyword evidence="11" id="KW-1185">Reference proteome</keyword>
<feature type="domain" description="Tubulin/FtsZ 2-layer sandwich" evidence="9">
    <location>
        <begin position="207"/>
        <end position="328"/>
    </location>
</feature>
<dbReference type="SMART" id="SM00865">
    <property type="entry name" value="Tubulin_C"/>
    <property type="match status" value="1"/>
</dbReference>
<keyword evidence="2 4" id="KW-0547">Nucleotide-binding</keyword>
<dbReference type="Proteomes" id="UP001485459">
    <property type="component" value="Chromosome"/>
</dbReference>
<evidence type="ECO:0000256" key="7">
    <source>
        <dbReference type="SAM" id="MobiDB-lite"/>
    </source>
</evidence>
<keyword evidence="4 6" id="KW-0717">Septation</keyword>
<proteinExistence type="inferred from homology"/>
<dbReference type="PANTHER" id="PTHR30314">
    <property type="entry name" value="CELL DIVISION PROTEIN FTSZ-RELATED"/>
    <property type="match status" value="1"/>
</dbReference>
<dbReference type="HAMAP" id="MF_00909">
    <property type="entry name" value="FtsZ"/>
    <property type="match status" value="1"/>
</dbReference>
<evidence type="ECO:0000313" key="10">
    <source>
        <dbReference type="EMBL" id="WZN39717.1"/>
    </source>
</evidence>
<dbReference type="PROSITE" id="PS01135">
    <property type="entry name" value="FTSZ_2"/>
    <property type="match status" value="1"/>
</dbReference>
<feature type="binding site" evidence="4">
    <location>
        <position position="187"/>
    </location>
    <ligand>
        <name>GTP</name>
        <dbReference type="ChEBI" id="CHEBI:37565"/>
    </ligand>
</feature>
<dbReference type="InterPro" id="IPR003008">
    <property type="entry name" value="Tubulin_FtsZ_GTPase"/>
</dbReference>
<evidence type="ECO:0000313" key="11">
    <source>
        <dbReference type="Proteomes" id="UP001485459"/>
    </source>
</evidence>
<dbReference type="Pfam" id="PF00091">
    <property type="entry name" value="Tubulin"/>
    <property type="match status" value="1"/>
</dbReference>
<dbReference type="PANTHER" id="PTHR30314:SF3">
    <property type="entry name" value="MITOCHONDRIAL DIVISION PROTEIN FSZA"/>
    <property type="match status" value="1"/>
</dbReference>
<comment type="subunit">
    <text evidence="4">Homodimer. Polymerizes to form a dynamic ring structure in a strictly GTP-dependent manner. Interacts directly with several other division proteins.</text>
</comment>
<dbReference type="InterPro" id="IPR020805">
    <property type="entry name" value="Cell_div_FtsZ_CS"/>
</dbReference>
<dbReference type="Gene3D" id="3.40.50.1440">
    <property type="entry name" value="Tubulin/FtsZ, GTPase domain"/>
    <property type="match status" value="1"/>
</dbReference>
<dbReference type="InterPro" id="IPR036525">
    <property type="entry name" value="Tubulin/FtsZ_GTPase_sf"/>
</dbReference>
<accession>A0ABZ2YK54</accession>
<dbReference type="EMBL" id="CP149822">
    <property type="protein sequence ID" value="WZN39717.1"/>
    <property type="molecule type" value="Genomic_DNA"/>
</dbReference>
<keyword evidence="3 4" id="KW-0342">GTP-binding</keyword>
<feature type="binding site" evidence="4">
    <location>
        <begin position="21"/>
        <end position="25"/>
    </location>
    <ligand>
        <name>GTP</name>
        <dbReference type="ChEBI" id="CHEBI:37565"/>
    </ligand>
</feature>
<dbReference type="SMART" id="SM00864">
    <property type="entry name" value="Tubulin"/>
    <property type="match status" value="1"/>
</dbReference>
<dbReference type="CDD" id="cd02201">
    <property type="entry name" value="FtsZ_type1"/>
    <property type="match status" value="1"/>
</dbReference>
<feature type="binding site" evidence="4">
    <location>
        <position position="140"/>
    </location>
    <ligand>
        <name>GTP</name>
        <dbReference type="ChEBI" id="CHEBI:37565"/>
    </ligand>
</feature>
<keyword evidence="4 6" id="KW-0132">Cell division</keyword>
<dbReference type="InterPro" id="IPR045061">
    <property type="entry name" value="FtsZ/CetZ"/>
</dbReference>
<comment type="subcellular location">
    <subcellularLocation>
        <location evidence="4">Cytoplasm</location>
    </subcellularLocation>
    <text evidence="4">Assembles at midcell at the inner surface of the cytoplasmic membrane.</text>
</comment>
<dbReference type="RefSeq" id="WP_341834690.1">
    <property type="nucleotide sequence ID" value="NZ_CP149822.1"/>
</dbReference>
<dbReference type="InterPro" id="IPR018316">
    <property type="entry name" value="Tubulin/FtsZ_2-layer-sand-dom"/>
</dbReference>
<keyword evidence="4" id="KW-0963">Cytoplasm</keyword>
<dbReference type="Pfam" id="PF12327">
    <property type="entry name" value="FtsZ_C"/>
    <property type="match status" value="1"/>
</dbReference>
<comment type="function">
    <text evidence="4 6">Essential cell division protein that forms a contractile ring structure (Z ring) at the future cell division site. The regulation of the ring assembly controls the timing and the location of cell division. One of the functions of the FtsZ ring is to recruit other cell division proteins to the septum to produce a new cell wall between the dividing cells. Binds GTP and shows GTPase activity.</text>
</comment>
<dbReference type="InterPro" id="IPR024757">
    <property type="entry name" value="FtsZ_C"/>
</dbReference>
<feature type="region of interest" description="Disordered" evidence="7">
    <location>
        <begin position="388"/>
        <end position="412"/>
    </location>
</feature>
<evidence type="ECO:0000256" key="4">
    <source>
        <dbReference type="HAMAP-Rule" id="MF_00909"/>
    </source>
</evidence>
<protein>
    <recommendedName>
        <fullName evidence="4 5">Cell division protein FtsZ</fullName>
    </recommendedName>
</protein>
<evidence type="ECO:0000256" key="2">
    <source>
        <dbReference type="ARBA" id="ARBA00022741"/>
    </source>
</evidence>
<evidence type="ECO:0000259" key="9">
    <source>
        <dbReference type="SMART" id="SM00865"/>
    </source>
</evidence>
<feature type="binding site" evidence="4">
    <location>
        <position position="144"/>
    </location>
    <ligand>
        <name>GTP</name>
        <dbReference type="ChEBI" id="CHEBI:37565"/>
    </ligand>
</feature>
<gene>
    <name evidence="4 10" type="primary">ftsZ</name>
    <name evidence="10" type="ORF">WJU16_17190</name>
</gene>
<dbReference type="InterPro" id="IPR037103">
    <property type="entry name" value="Tubulin/FtsZ-like_C"/>
</dbReference>
<dbReference type="InterPro" id="IPR000158">
    <property type="entry name" value="Cell_div_FtsZ"/>
</dbReference>
<evidence type="ECO:0000256" key="5">
    <source>
        <dbReference type="NCBIfam" id="TIGR00065"/>
    </source>
</evidence>
<dbReference type="SUPFAM" id="SSF52490">
    <property type="entry name" value="Tubulin nucleotide-binding domain-like"/>
    <property type="match status" value="1"/>
</dbReference>
<dbReference type="Gene3D" id="3.30.1330.20">
    <property type="entry name" value="Tubulin/FtsZ, C-terminal domain"/>
    <property type="match status" value="1"/>
</dbReference>
<name>A0ABZ2YK54_9BACT</name>
<feature type="binding site" evidence="4">
    <location>
        <begin position="109"/>
        <end position="111"/>
    </location>
    <ligand>
        <name>GTP</name>
        <dbReference type="ChEBI" id="CHEBI:37565"/>
    </ligand>
</feature>
<evidence type="ECO:0000256" key="3">
    <source>
        <dbReference type="ARBA" id="ARBA00023134"/>
    </source>
</evidence>
<organism evidence="10 11">
    <name type="scientific">Chitinophaga pollutisoli</name>
    <dbReference type="NCBI Taxonomy" id="3133966"/>
    <lineage>
        <taxon>Bacteria</taxon>
        <taxon>Pseudomonadati</taxon>
        <taxon>Bacteroidota</taxon>
        <taxon>Chitinophagia</taxon>
        <taxon>Chitinophagales</taxon>
        <taxon>Chitinophagaceae</taxon>
        <taxon>Chitinophaga</taxon>
    </lineage>
</organism>
<dbReference type="InterPro" id="IPR008280">
    <property type="entry name" value="Tub_FtsZ_C"/>
</dbReference>
<evidence type="ECO:0000259" key="8">
    <source>
        <dbReference type="SMART" id="SM00864"/>
    </source>
</evidence>
<sequence length="412" mass="44144">MIHFDLPKEKSSIIKVIGIGGGGSNAVNHMFSQNIEGVNFIICNTDAQAIANSPVPNKVQLGPHLTQGLGAGANPRIGEQATEESFEEIKKILEVNTKMAFITAGMGGGTGTGGAPIIAKICKELGILTVGIVTTPFSYEGKKRMLQAEEGINRLKDYVDTLLIISNDKLRQKFGDLKFKAAFEKADNVLATAAKCITDVINSTGQINVDFADVCTVMRNGGVAILGSAVADGENRAQRAIEDALTSPLLNDNDIKGAKWILINISSAEGEFEHTLDEMDIIQAYVQSMAGEDCDVILGVGYDQSLEQNLGVTIIATGFEQNPIRQAKQQQATPSAEPKEEPKIVMTLGGDGEEKKMHNQATLFTDDEPEILDVMAPRLVEPTVTHPASAASFLPRLPSNRNARPIRSTSSL</sequence>
<comment type="similarity">
    <text evidence="1 4 6">Belongs to the FtsZ family.</text>
</comment>
<keyword evidence="4 6" id="KW-0131">Cell cycle</keyword>
<dbReference type="GO" id="GO:0051301">
    <property type="term" value="P:cell division"/>
    <property type="evidence" value="ECO:0007669"/>
    <property type="project" value="UniProtKB-KW"/>
</dbReference>
<dbReference type="PRINTS" id="PR00423">
    <property type="entry name" value="CELLDVISFTSZ"/>
</dbReference>